<dbReference type="SUPFAM" id="SSF90229">
    <property type="entry name" value="CCCH zinc finger"/>
    <property type="match status" value="1"/>
</dbReference>
<feature type="coiled-coil region" evidence="8">
    <location>
        <begin position="505"/>
        <end position="539"/>
    </location>
</feature>
<feature type="compositionally biased region" description="Low complexity" evidence="9">
    <location>
        <begin position="283"/>
        <end position="308"/>
    </location>
</feature>
<feature type="region of interest" description="Disordered" evidence="9">
    <location>
        <begin position="267"/>
        <end position="316"/>
    </location>
</feature>
<dbReference type="InterPro" id="IPR035979">
    <property type="entry name" value="RBD_domain_sf"/>
</dbReference>
<dbReference type="PANTHER" id="PTHR14398:SF0">
    <property type="entry name" value="ZINC FINGER PROTEIN SWM"/>
    <property type="match status" value="1"/>
</dbReference>
<feature type="domain" description="RRM" evidence="10">
    <location>
        <begin position="323"/>
        <end position="395"/>
    </location>
</feature>
<dbReference type="GO" id="GO:0005634">
    <property type="term" value="C:nucleus"/>
    <property type="evidence" value="ECO:0007669"/>
    <property type="project" value="TreeGrafter"/>
</dbReference>
<evidence type="ECO:0000259" key="10">
    <source>
        <dbReference type="PROSITE" id="PS50102"/>
    </source>
</evidence>
<dbReference type="PROSITE" id="PS50103">
    <property type="entry name" value="ZF_C3H1"/>
    <property type="match status" value="1"/>
</dbReference>
<feature type="zinc finger region" description="C3H1-type" evidence="7">
    <location>
        <begin position="205"/>
        <end position="233"/>
    </location>
</feature>
<dbReference type="Proteomes" id="UP001143981">
    <property type="component" value="Unassembled WGS sequence"/>
</dbReference>
<dbReference type="PANTHER" id="PTHR14398">
    <property type="entry name" value="RNA RECOGNITION RRM/RNP DOMAIN"/>
    <property type="match status" value="1"/>
</dbReference>
<dbReference type="InterPro" id="IPR036855">
    <property type="entry name" value="Znf_CCCH_sf"/>
</dbReference>
<dbReference type="InterPro" id="IPR002483">
    <property type="entry name" value="PWI_dom"/>
</dbReference>
<feature type="compositionally biased region" description="Basic residues" evidence="9">
    <location>
        <begin position="132"/>
        <end position="149"/>
    </location>
</feature>
<comment type="caution">
    <text evidence="12">The sequence shown here is derived from an EMBL/GenBank/DDBJ whole genome shotgun (WGS) entry which is preliminary data.</text>
</comment>
<dbReference type="SUPFAM" id="SSF54928">
    <property type="entry name" value="RNA-binding domain, RBD"/>
    <property type="match status" value="1"/>
</dbReference>
<dbReference type="Gene3D" id="3.30.70.330">
    <property type="match status" value="1"/>
</dbReference>
<feature type="compositionally biased region" description="Basic and acidic residues" evidence="9">
    <location>
        <begin position="150"/>
        <end position="166"/>
    </location>
</feature>
<evidence type="ECO:0000256" key="6">
    <source>
        <dbReference type="PROSITE-ProRule" id="PRU00176"/>
    </source>
</evidence>
<name>A0A9W7YFG8_9FUNG</name>
<dbReference type="InterPro" id="IPR000504">
    <property type="entry name" value="RRM_dom"/>
</dbReference>
<keyword evidence="2 7" id="KW-0863">Zinc-finger</keyword>
<dbReference type="InterPro" id="IPR045137">
    <property type="entry name" value="RBM26/27"/>
</dbReference>
<dbReference type="EMBL" id="JANBOI010000163">
    <property type="protein sequence ID" value="KAJ1733143.1"/>
    <property type="molecule type" value="Genomic_DNA"/>
</dbReference>
<dbReference type="OrthoDB" id="443401at2759"/>
<evidence type="ECO:0000313" key="13">
    <source>
        <dbReference type="Proteomes" id="UP001143981"/>
    </source>
</evidence>
<proteinExistence type="predicted"/>
<evidence type="ECO:0000256" key="3">
    <source>
        <dbReference type="ARBA" id="ARBA00022833"/>
    </source>
</evidence>
<keyword evidence="8" id="KW-0175">Coiled coil</keyword>
<evidence type="ECO:0000256" key="8">
    <source>
        <dbReference type="SAM" id="Coils"/>
    </source>
</evidence>
<dbReference type="GO" id="GO:0003723">
    <property type="term" value="F:RNA binding"/>
    <property type="evidence" value="ECO:0007669"/>
    <property type="project" value="UniProtKB-UniRule"/>
</dbReference>
<dbReference type="AlphaFoldDB" id="A0A9W7YFG8"/>
<evidence type="ECO:0008006" key="14">
    <source>
        <dbReference type="Google" id="ProtNLM"/>
    </source>
</evidence>
<keyword evidence="13" id="KW-1185">Reference proteome</keyword>
<dbReference type="Pfam" id="PF00642">
    <property type="entry name" value="zf-CCCH"/>
    <property type="match status" value="1"/>
</dbReference>
<evidence type="ECO:0000256" key="2">
    <source>
        <dbReference type="ARBA" id="ARBA00022771"/>
    </source>
</evidence>
<dbReference type="InterPro" id="IPR012677">
    <property type="entry name" value="Nucleotide-bd_a/b_plait_sf"/>
</dbReference>
<gene>
    <name evidence="12" type="ORF">LPJ61_001701</name>
</gene>
<sequence>MALFDEKDEKLVKTFLFNKIEKECDADPAIMADYILVTLQNEMSESDLKEHCRTDLTEFFGDKTSVFVDTLFDALAKKQYLPRAPSAAPVVPALTTPSTTLSIKGSGSRNNGAGQPTRGDSWESGSGDRHSSSRRRSRSPVHDRHRRTRESRSRSRERRADRESHHIVNASLLDGPLEASHPGHGQHYQEQHYQEQQQQQQQMPQRRRKPCFEFMRKGKCQRGDACTYMHVTAEQAHMMGMQVPSNMMTGAHAGGQFMMGVGGMVPQQPGPNGPLFMGMPPTHAQQQPHHQQQQQQPQRPQQQQQRAGRAGGAYDSQQSYSATGVFVSNIPPESLDEAAVRESFGKFGEITSVRMDYTKQCATIAFSDSSAQQRALNSPEAPFNNRFVRVHRAFSSAVDRAATEASNGHRAEQPPVWRPKSAAIKMAEMIEKYVEQQRDLMKKLTTTKDMPPATRKIIMDSIKQIQQRIDEAQKPKASSGGQSAVAMVAEAPSAGETDLSGSADEQQQQQQLDAVAMEKAALQNKLKALQEEAARLGMNTRKAAPRGRGGWAGAAAAASRSAMTLDKRPRTIVLRNVGQAAAEQIPSELGRFGEIEHIDKLDDHTGPPFTYTVKYKARWEAEKAVKAVTSLDLFSDVGVDWDQQ</sequence>
<dbReference type="InterPro" id="IPR000571">
    <property type="entry name" value="Znf_CCCH"/>
</dbReference>
<feature type="domain" description="C3H1-type" evidence="11">
    <location>
        <begin position="205"/>
        <end position="233"/>
    </location>
</feature>
<comment type="function">
    <text evidence="5">May be involved in the turnover of nuclear polyadenylated (pA+) RNA.</text>
</comment>
<reference evidence="12" key="1">
    <citation type="submission" date="2022-07" db="EMBL/GenBank/DDBJ databases">
        <title>Phylogenomic reconstructions and comparative analyses of Kickxellomycotina fungi.</title>
        <authorList>
            <person name="Reynolds N.K."/>
            <person name="Stajich J.E."/>
            <person name="Barry K."/>
            <person name="Grigoriev I.V."/>
            <person name="Crous P."/>
            <person name="Smith M.E."/>
        </authorList>
    </citation>
    <scope>NUCLEOTIDE SEQUENCE</scope>
    <source>
        <strain evidence="12">BCRC 34381</strain>
    </source>
</reference>
<evidence type="ECO:0000256" key="1">
    <source>
        <dbReference type="ARBA" id="ARBA00022723"/>
    </source>
</evidence>
<evidence type="ECO:0000256" key="9">
    <source>
        <dbReference type="SAM" id="MobiDB-lite"/>
    </source>
</evidence>
<feature type="region of interest" description="Disordered" evidence="9">
    <location>
        <begin position="97"/>
        <end position="208"/>
    </location>
</feature>
<keyword evidence="1 7" id="KW-0479">Metal-binding</keyword>
<evidence type="ECO:0000256" key="7">
    <source>
        <dbReference type="PROSITE-ProRule" id="PRU00723"/>
    </source>
</evidence>
<dbReference type="SMART" id="SM00356">
    <property type="entry name" value="ZnF_C3H1"/>
    <property type="match status" value="1"/>
</dbReference>
<accession>A0A9W7YFG8</accession>
<evidence type="ECO:0000259" key="11">
    <source>
        <dbReference type="PROSITE" id="PS50103"/>
    </source>
</evidence>
<dbReference type="Pfam" id="PF00076">
    <property type="entry name" value="RRM_1"/>
    <property type="match status" value="1"/>
</dbReference>
<dbReference type="CDD" id="cd12257">
    <property type="entry name" value="RRM1_RBM26_like"/>
    <property type="match status" value="1"/>
</dbReference>
<feature type="compositionally biased region" description="Polar residues" evidence="9">
    <location>
        <begin position="103"/>
        <end position="114"/>
    </location>
</feature>
<dbReference type="GO" id="GO:0008270">
    <property type="term" value="F:zinc ion binding"/>
    <property type="evidence" value="ECO:0007669"/>
    <property type="project" value="UniProtKB-KW"/>
</dbReference>
<keyword evidence="3 7" id="KW-0862">Zinc</keyword>
<evidence type="ECO:0000256" key="4">
    <source>
        <dbReference type="ARBA" id="ARBA00022884"/>
    </source>
</evidence>
<dbReference type="SMART" id="SM00360">
    <property type="entry name" value="RRM"/>
    <property type="match status" value="1"/>
</dbReference>
<protein>
    <recommendedName>
        <fullName evidence="14">RNA-binding domain-containing protein</fullName>
    </recommendedName>
</protein>
<organism evidence="12 13">
    <name type="scientific">Coemansia biformis</name>
    <dbReference type="NCBI Taxonomy" id="1286918"/>
    <lineage>
        <taxon>Eukaryota</taxon>
        <taxon>Fungi</taxon>
        <taxon>Fungi incertae sedis</taxon>
        <taxon>Zoopagomycota</taxon>
        <taxon>Kickxellomycotina</taxon>
        <taxon>Kickxellomycetes</taxon>
        <taxon>Kickxellales</taxon>
        <taxon>Kickxellaceae</taxon>
        <taxon>Coemansia</taxon>
    </lineage>
</organism>
<keyword evidence="4 6" id="KW-0694">RNA-binding</keyword>
<dbReference type="Pfam" id="PF01480">
    <property type="entry name" value="PWI"/>
    <property type="match status" value="1"/>
</dbReference>
<evidence type="ECO:0000256" key="5">
    <source>
        <dbReference type="ARBA" id="ARBA00043866"/>
    </source>
</evidence>
<dbReference type="Gene3D" id="4.10.1000.10">
    <property type="entry name" value="Zinc finger, CCCH-type"/>
    <property type="match status" value="1"/>
</dbReference>
<dbReference type="PROSITE" id="PS50102">
    <property type="entry name" value="RRM"/>
    <property type="match status" value="1"/>
</dbReference>
<evidence type="ECO:0000313" key="12">
    <source>
        <dbReference type="EMBL" id="KAJ1733143.1"/>
    </source>
</evidence>